<feature type="region of interest" description="Disordered" evidence="3">
    <location>
        <begin position="256"/>
        <end position="310"/>
    </location>
</feature>
<dbReference type="Pfam" id="PF04333">
    <property type="entry name" value="MlaA"/>
    <property type="match status" value="1"/>
</dbReference>
<evidence type="ECO:0000256" key="3">
    <source>
        <dbReference type="SAM" id="MobiDB-lite"/>
    </source>
</evidence>
<dbReference type="PANTHER" id="PTHR30035:SF3">
    <property type="entry name" value="INTERMEMBRANE PHOSPHOLIPID TRANSPORT SYSTEM LIPOPROTEIN MLAA"/>
    <property type="match status" value="1"/>
</dbReference>
<dbReference type="Proteomes" id="UP000622890">
    <property type="component" value="Unassembled WGS sequence"/>
</dbReference>
<dbReference type="GO" id="GO:0016020">
    <property type="term" value="C:membrane"/>
    <property type="evidence" value="ECO:0007669"/>
    <property type="project" value="InterPro"/>
</dbReference>
<dbReference type="PANTHER" id="PTHR30035">
    <property type="entry name" value="LIPOPROTEIN VACJ-RELATED"/>
    <property type="match status" value="1"/>
</dbReference>
<dbReference type="EMBL" id="JAEPBG010000004">
    <property type="protein sequence ID" value="MBK4735171.1"/>
    <property type="molecule type" value="Genomic_DNA"/>
</dbReference>
<evidence type="ECO:0000313" key="5">
    <source>
        <dbReference type="Proteomes" id="UP000622890"/>
    </source>
</evidence>
<reference evidence="4" key="1">
    <citation type="submission" date="2021-01" db="EMBL/GenBank/DDBJ databases">
        <title>Genome sequence of strain Noviherbaspirillum sp. DKR-6.</title>
        <authorList>
            <person name="Chaudhary D.K."/>
        </authorList>
    </citation>
    <scope>NUCLEOTIDE SEQUENCE</scope>
    <source>
        <strain evidence="4">DKR-6</strain>
    </source>
</reference>
<comment type="caution">
    <text evidence="4">The sequence shown here is derived from an EMBL/GenBank/DDBJ whole genome shotgun (WGS) entry which is preliminary data.</text>
</comment>
<evidence type="ECO:0000256" key="1">
    <source>
        <dbReference type="ARBA" id="ARBA00010634"/>
    </source>
</evidence>
<proteinExistence type="inferred from homology"/>
<comment type="similarity">
    <text evidence="1">Belongs to the MlaA family.</text>
</comment>
<keyword evidence="5" id="KW-1185">Reference proteome</keyword>
<protein>
    <submittedName>
        <fullName evidence="4">VacJ family lipoprotein</fullName>
    </submittedName>
</protein>
<gene>
    <name evidence="4" type="ORF">JJB74_11165</name>
</gene>
<dbReference type="GO" id="GO:0120010">
    <property type="term" value="P:intermembrane phospholipid transfer"/>
    <property type="evidence" value="ECO:0007669"/>
    <property type="project" value="TreeGrafter"/>
</dbReference>
<evidence type="ECO:0000256" key="2">
    <source>
        <dbReference type="ARBA" id="ARBA00022729"/>
    </source>
</evidence>
<dbReference type="AlphaFoldDB" id="A0A934SU05"/>
<keyword evidence="4" id="KW-0449">Lipoprotein</keyword>
<accession>A0A934SU05</accession>
<dbReference type="InterPro" id="IPR007428">
    <property type="entry name" value="MlaA"/>
</dbReference>
<keyword evidence="2" id="KW-0732">Signal</keyword>
<dbReference type="PRINTS" id="PR01805">
    <property type="entry name" value="VACJLIPOPROT"/>
</dbReference>
<sequence>MHDAQEEARPYCLRLLRSIATVPFRIDIPTGKYALKNAIQAVLAAGLAAALSGCATTDTKNPADPLEGYNRAMFNVNDKIDRYALKPAATAYQKVLPGSVQTGINNFFGNLGDVWTAVNNLLQGRGADGVSDIMRFAVNSTLGLFGFLDIASEAGLQKHKQDFGVTLGVWGVGSGPYLVLPFFGSSTIRDAAALPVDFEGYPWQYVQRVDVRNTGTVVRIIDTRASLLSASNLLEEAALDRYAFVRDAYLQRRASKISGSKERGADAQYRPLPDDSGPASEAQNPPTPKPGAASGAESSQEPAPAPIDKP</sequence>
<organism evidence="4 5">
    <name type="scientific">Noviherbaspirillum pedocola</name>
    <dbReference type="NCBI Taxonomy" id="2801341"/>
    <lineage>
        <taxon>Bacteria</taxon>
        <taxon>Pseudomonadati</taxon>
        <taxon>Pseudomonadota</taxon>
        <taxon>Betaproteobacteria</taxon>
        <taxon>Burkholderiales</taxon>
        <taxon>Oxalobacteraceae</taxon>
        <taxon>Noviherbaspirillum</taxon>
    </lineage>
</organism>
<evidence type="ECO:0000313" key="4">
    <source>
        <dbReference type="EMBL" id="MBK4735171.1"/>
    </source>
</evidence>
<name>A0A934SU05_9BURK</name>